<dbReference type="InterPro" id="IPR007159">
    <property type="entry name" value="SpoVT-AbrB_dom"/>
</dbReference>
<accession>A0ABU0B1U5</accession>
<sequence>MDFHHQVNAHAGRTNNRVEQPLFFLALPAGFSGLTLNWFRKPESMFPGQVILLADKVKVYTPKVGSKGLMTLPKEIRNALGIEEGDRVLLKVEPDGKVLLQKALVVPAPAPS</sequence>
<dbReference type="InterPro" id="IPR037914">
    <property type="entry name" value="SpoVT-AbrB_sf"/>
</dbReference>
<dbReference type="Pfam" id="PF04014">
    <property type="entry name" value="MazE_antitoxin"/>
    <property type="match status" value="1"/>
</dbReference>
<evidence type="ECO:0000256" key="1">
    <source>
        <dbReference type="PROSITE-ProRule" id="PRU01076"/>
    </source>
</evidence>
<gene>
    <name evidence="4" type="ORF">J2Z49_001337</name>
</gene>
<keyword evidence="2" id="KW-0472">Membrane</keyword>
<dbReference type="SMART" id="SM00966">
    <property type="entry name" value="SpoVT_AbrB"/>
    <property type="match status" value="1"/>
</dbReference>
<organism evidence="4 5">
    <name type="scientific">Desulfofundulus luciae</name>
    <dbReference type="NCBI Taxonomy" id="74702"/>
    <lineage>
        <taxon>Bacteria</taxon>
        <taxon>Bacillati</taxon>
        <taxon>Bacillota</taxon>
        <taxon>Clostridia</taxon>
        <taxon>Eubacteriales</taxon>
        <taxon>Peptococcaceae</taxon>
        <taxon>Desulfofundulus</taxon>
    </lineage>
</organism>
<dbReference type="SUPFAM" id="SSF89447">
    <property type="entry name" value="AbrB/MazE/MraZ-like"/>
    <property type="match status" value="1"/>
</dbReference>
<dbReference type="Proteomes" id="UP001225644">
    <property type="component" value="Unassembled WGS sequence"/>
</dbReference>
<reference evidence="4 5" key="1">
    <citation type="submission" date="2023-07" db="EMBL/GenBank/DDBJ databases">
        <title>Genomic Encyclopedia of Type Strains, Phase IV (KMG-IV): sequencing the most valuable type-strain genomes for metagenomic binning, comparative biology and taxonomic classification.</title>
        <authorList>
            <person name="Goeker M."/>
        </authorList>
    </citation>
    <scope>NUCLEOTIDE SEQUENCE [LARGE SCALE GENOMIC DNA]</scope>
    <source>
        <strain evidence="4 5">DSM 12396</strain>
    </source>
</reference>
<evidence type="ECO:0000256" key="2">
    <source>
        <dbReference type="SAM" id="Phobius"/>
    </source>
</evidence>
<keyword evidence="1" id="KW-0238">DNA-binding</keyword>
<dbReference type="PROSITE" id="PS51740">
    <property type="entry name" value="SPOVT_ABRB"/>
    <property type="match status" value="1"/>
</dbReference>
<dbReference type="EMBL" id="JAUSUX010000008">
    <property type="protein sequence ID" value="MDQ0286225.1"/>
    <property type="molecule type" value="Genomic_DNA"/>
</dbReference>
<evidence type="ECO:0000313" key="5">
    <source>
        <dbReference type="Proteomes" id="UP001225644"/>
    </source>
</evidence>
<proteinExistence type="predicted"/>
<dbReference type="NCBIfam" id="TIGR01439">
    <property type="entry name" value="lp_hng_hel_AbrB"/>
    <property type="match status" value="1"/>
</dbReference>
<feature type="transmembrane region" description="Helical" evidence="2">
    <location>
        <begin position="22"/>
        <end position="39"/>
    </location>
</feature>
<keyword evidence="2" id="KW-1133">Transmembrane helix</keyword>
<keyword evidence="5" id="KW-1185">Reference proteome</keyword>
<feature type="domain" description="SpoVT-AbrB" evidence="3">
    <location>
        <begin position="59"/>
        <end position="105"/>
    </location>
</feature>
<keyword evidence="2" id="KW-0812">Transmembrane</keyword>
<comment type="caution">
    <text evidence="4">The sequence shown here is derived from an EMBL/GenBank/DDBJ whole genome shotgun (WGS) entry which is preliminary data.</text>
</comment>
<evidence type="ECO:0000259" key="3">
    <source>
        <dbReference type="PROSITE" id="PS51740"/>
    </source>
</evidence>
<dbReference type="Gene3D" id="2.10.260.10">
    <property type="match status" value="1"/>
</dbReference>
<name>A0ABU0B1U5_9FIRM</name>
<dbReference type="RefSeq" id="WP_307401080.1">
    <property type="nucleotide sequence ID" value="NZ_JAUSUX010000008.1"/>
</dbReference>
<protein>
    <submittedName>
        <fullName evidence="4">AbrB family looped-hinge helix DNA binding protein</fullName>
    </submittedName>
</protein>
<evidence type="ECO:0000313" key="4">
    <source>
        <dbReference type="EMBL" id="MDQ0286225.1"/>
    </source>
</evidence>